<comment type="caution">
    <text evidence="3">The sequence shown here is derived from an EMBL/GenBank/DDBJ whole genome shotgun (WGS) entry which is preliminary data.</text>
</comment>
<evidence type="ECO:0000256" key="2">
    <source>
        <dbReference type="SAM" id="Phobius"/>
    </source>
</evidence>
<evidence type="ECO:0000256" key="1">
    <source>
        <dbReference type="SAM" id="MobiDB-lite"/>
    </source>
</evidence>
<name>W9C5X3_SCLBF</name>
<evidence type="ECO:0000313" key="3">
    <source>
        <dbReference type="EMBL" id="ESZ92162.1"/>
    </source>
</evidence>
<feature type="compositionally biased region" description="Low complexity" evidence="1">
    <location>
        <begin position="347"/>
        <end position="362"/>
    </location>
</feature>
<dbReference type="HOGENOM" id="CLU_031065_0_0_1"/>
<sequence length="481" mass="55010">MSVTLRQRYMLLSVFVTLTILLTGFYLHNNLRPLTSLHPPEPPLPTETGPKHPIYKTSKPPKSYPIIDNFPLALNAHSASELPPIPKWNQPPNPHVPEKTPLLIGFTRNWRLLQQVVVSYITAGWPPEDIYVVENTGVMHSNKDGQLSLQNPFFLNHTRLNMLGVNILITPTLFTFAQIQNYFLWTAIENQWPTYFWSHMDLAILSFEDQWIASHPDELHPSPLNFPSLYDHCITALRNVTTPNPETGLVTPWALEFFSYDRLALVNTDSYQKVGGWDTMIPFYGTDCDMHERLAMEGFEMRDWPAGAIWDVASSLDDLEVLYRKKGGPVPSFVDPNAIEEELAQINTTTSDSSPTEPDNTSNLQPRDINLNLGTLFSDKKHKQWHDEPIAQESWKKLLEVLDRMGWSKGANKNGRNTWQGRQVGGVNDPYYRDSEGFELGIQMQIEHGRKVFAEKWGHRDCDLRAQGLGPGDAWRVVRDW</sequence>
<keyword evidence="2" id="KW-0812">Transmembrane</keyword>
<dbReference type="OrthoDB" id="3527108at2759"/>
<reference evidence="3 4" key="1">
    <citation type="journal article" date="2014" name="Genome Announc.">
        <title>Draft genome sequence of Sclerotinia borealis, a psychrophilic plant pathogenic fungus.</title>
        <authorList>
            <person name="Mardanov A.V."/>
            <person name="Beletsky A.V."/>
            <person name="Kadnikov V.V."/>
            <person name="Ignatov A.N."/>
            <person name="Ravin N.V."/>
        </authorList>
    </citation>
    <scope>NUCLEOTIDE SEQUENCE [LARGE SCALE GENOMIC DNA]</scope>
    <source>
        <strain evidence="4">F-4157</strain>
    </source>
</reference>
<gene>
    <name evidence="3" type="ORF">SBOR_7457</name>
</gene>
<evidence type="ECO:0000313" key="4">
    <source>
        <dbReference type="Proteomes" id="UP000019487"/>
    </source>
</evidence>
<feature type="transmembrane region" description="Helical" evidence="2">
    <location>
        <begin position="9"/>
        <end position="27"/>
    </location>
</feature>
<accession>W9C5X3</accession>
<protein>
    <submittedName>
        <fullName evidence="3">Uncharacterized protein</fullName>
    </submittedName>
</protein>
<dbReference type="AlphaFoldDB" id="W9C5X3"/>
<keyword evidence="4" id="KW-1185">Reference proteome</keyword>
<feature type="region of interest" description="Disordered" evidence="1">
    <location>
        <begin position="347"/>
        <end position="368"/>
    </location>
</feature>
<dbReference type="Proteomes" id="UP000019487">
    <property type="component" value="Unassembled WGS sequence"/>
</dbReference>
<dbReference type="STRING" id="1432307.W9C5X3"/>
<organism evidence="3 4">
    <name type="scientific">Sclerotinia borealis (strain F-4128)</name>
    <dbReference type="NCBI Taxonomy" id="1432307"/>
    <lineage>
        <taxon>Eukaryota</taxon>
        <taxon>Fungi</taxon>
        <taxon>Dikarya</taxon>
        <taxon>Ascomycota</taxon>
        <taxon>Pezizomycotina</taxon>
        <taxon>Leotiomycetes</taxon>
        <taxon>Helotiales</taxon>
        <taxon>Sclerotiniaceae</taxon>
        <taxon>Sclerotinia</taxon>
    </lineage>
</organism>
<proteinExistence type="predicted"/>
<keyword evidence="2" id="KW-0472">Membrane</keyword>
<keyword evidence="2" id="KW-1133">Transmembrane helix</keyword>
<dbReference type="EMBL" id="AYSA01000416">
    <property type="protein sequence ID" value="ESZ92162.1"/>
    <property type="molecule type" value="Genomic_DNA"/>
</dbReference>